<dbReference type="Pfam" id="PF04542">
    <property type="entry name" value="Sigma70_r2"/>
    <property type="match status" value="1"/>
</dbReference>
<dbReference type="InterPro" id="IPR036388">
    <property type="entry name" value="WH-like_DNA-bd_sf"/>
</dbReference>
<feature type="domain" description="RNA polymerase sigma-70 region 2" evidence="5">
    <location>
        <begin position="14"/>
        <end position="80"/>
    </location>
</feature>
<dbReference type="GO" id="GO:0016987">
    <property type="term" value="F:sigma factor activity"/>
    <property type="evidence" value="ECO:0007669"/>
    <property type="project" value="UniProtKB-KW"/>
</dbReference>
<proteinExistence type="inferred from homology"/>
<dbReference type="GO" id="GO:0003677">
    <property type="term" value="F:DNA binding"/>
    <property type="evidence" value="ECO:0007669"/>
    <property type="project" value="InterPro"/>
</dbReference>
<keyword evidence="8" id="KW-1185">Reference proteome</keyword>
<dbReference type="PANTHER" id="PTHR43133:SF63">
    <property type="entry name" value="RNA POLYMERASE SIGMA FACTOR FECI-RELATED"/>
    <property type="match status" value="1"/>
</dbReference>
<evidence type="ECO:0000256" key="3">
    <source>
        <dbReference type="ARBA" id="ARBA00023082"/>
    </source>
</evidence>
<evidence type="ECO:0000313" key="7">
    <source>
        <dbReference type="EMBL" id="OZI52229.1"/>
    </source>
</evidence>
<dbReference type="InterPro" id="IPR013324">
    <property type="entry name" value="RNA_pol_sigma_r3/r4-like"/>
</dbReference>
<keyword evidence="4" id="KW-0804">Transcription</keyword>
<evidence type="ECO:0000256" key="2">
    <source>
        <dbReference type="ARBA" id="ARBA00023015"/>
    </source>
</evidence>
<keyword evidence="2" id="KW-0805">Transcription regulation</keyword>
<dbReference type="InterPro" id="IPR039425">
    <property type="entry name" value="RNA_pol_sigma-70-like"/>
</dbReference>
<evidence type="ECO:0000256" key="4">
    <source>
        <dbReference type="ARBA" id="ARBA00023163"/>
    </source>
</evidence>
<dbReference type="OrthoDB" id="8536462at2"/>
<reference evidence="7 8" key="1">
    <citation type="submission" date="2017-05" db="EMBL/GenBank/DDBJ databases">
        <title>Complete and WGS of Bordetella genogroups.</title>
        <authorList>
            <person name="Spilker T."/>
            <person name="LiPuma J."/>
        </authorList>
    </citation>
    <scope>NUCLEOTIDE SEQUENCE [LARGE SCALE GENOMIC DNA]</scope>
    <source>
        <strain evidence="7 8">AU10456</strain>
    </source>
</reference>
<accession>A0A261TRH9</accession>
<comment type="caution">
    <text evidence="7">The sequence shown here is derived from an EMBL/GenBank/DDBJ whole genome shotgun (WGS) entry which is preliminary data.</text>
</comment>
<name>A0A261TRH9_9BORD</name>
<dbReference type="GO" id="GO:0006352">
    <property type="term" value="P:DNA-templated transcription initiation"/>
    <property type="evidence" value="ECO:0007669"/>
    <property type="project" value="InterPro"/>
</dbReference>
<dbReference type="InterPro" id="IPR013249">
    <property type="entry name" value="RNA_pol_sigma70_r4_t2"/>
</dbReference>
<dbReference type="NCBIfam" id="TIGR02937">
    <property type="entry name" value="sigma70-ECF"/>
    <property type="match status" value="1"/>
</dbReference>
<dbReference type="InterPro" id="IPR007627">
    <property type="entry name" value="RNA_pol_sigma70_r2"/>
</dbReference>
<dbReference type="InterPro" id="IPR014284">
    <property type="entry name" value="RNA_pol_sigma-70_dom"/>
</dbReference>
<dbReference type="EMBL" id="NEVP01000006">
    <property type="protein sequence ID" value="OZI52229.1"/>
    <property type="molecule type" value="Genomic_DNA"/>
</dbReference>
<dbReference type="SUPFAM" id="SSF88946">
    <property type="entry name" value="Sigma2 domain of RNA polymerase sigma factors"/>
    <property type="match status" value="1"/>
</dbReference>
<evidence type="ECO:0000259" key="5">
    <source>
        <dbReference type="Pfam" id="PF04542"/>
    </source>
</evidence>
<comment type="similarity">
    <text evidence="1">Belongs to the sigma-70 factor family. ECF subfamily.</text>
</comment>
<gene>
    <name evidence="7" type="ORF">CAL25_09270</name>
</gene>
<dbReference type="Proteomes" id="UP000216913">
    <property type="component" value="Unassembled WGS sequence"/>
</dbReference>
<organism evidence="7 8">
    <name type="scientific">Bordetella genomosp. 5</name>
    <dbReference type="NCBI Taxonomy" id="1395608"/>
    <lineage>
        <taxon>Bacteria</taxon>
        <taxon>Pseudomonadati</taxon>
        <taxon>Pseudomonadota</taxon>
        <taxon>Betaproteobacteria</taxon>
        <taxon>Burkholderiales</taxon>
        <taxon>Alcaligenaceae</taxon>
        <taxon>Bordetella</taxon>
    </lineage>
</organism>
<evidence type="ECO:0000313" key="8">
    <source>
        <dbReference type="Proteomes" id="UP000216913"/>
    </source>
</evidence>
<dbReference type="PANTHER" id="PTHR43133">
    <property type="entry name" value="RNA POLYMERASE ECF-TYPE SIGMA FACTO"/>
    <property type="match status" value="1"/>
</dbReference>
<dbReference type="Gene3D" id="1.10.1740.10">
    <property type="match status" value="1"/>
</dbReference>
<sequence>MSGHNQPSQDFEHLYGSHHGWLYKWLHRRLGNAADAADLAQDAFLRVLTGKCRFDNDPQARVYLRTMASGMCVDLWRRRELEQAWLDTLAARPEPTAPSAEHQAMVLEALGEIDAMLRGLPPKAAQAFVMAVVCEATDAEVAAALDVSTRMVRKYVAQAMLRCMLLEARLGLDPASSAARPAHMPPLAGAL</sequence>
<feature type="domain" description="RNA polymerase sigma factor 70 region 4 type 2" evidence="6">
    <location>
        <begin position="111"/>
        <end position="163"/>
    </location>
</feature>
<evidence type="ECO:0000259" key="6">
    <source>
        <dbReference type="Pfam" id="PF08281"/>
    </source>
</evidence>
<protein>
    <submittedName>
        <fullName evidence="7">RNA polymerase subunit sigma</fullName>
    </submittedName>
</protein>
<dbReference type="SUPFAM" id="SSF88659">
    <property type="entry name" value="Sigma3 and sigma4 domains of RNA polymerase sigma factors"/>
    <property type="match status" value="1"/>
</dbReference>
<dbReference type="Pfam" id="PF08281">
    <property type="entry name" value="Sigma70_r4_2"/>
    <property type="match status" value="1"/>
</dbReference>
<evidence type="ECO:0000256" key="1">
    <source>
        <dbReference type="ARBA" id="ARBA00010641"/>
    </source>
</evidence>
<dbReference type="AlphaFoldDB" id="A0A261TRH9"/>
<dbReference type="Gene3D" id="1.10.10.10">
    <property type="entry name" value="Winged helix-like DNA-binding domain superfamily/Winged helix DNA-binding domain"/>
    <property type="match status" value="1"/>
</dbReference>
<dbReference type="InterPro" id="IPR013325">
    <property type="entry name" value="RNA_pol_sigma_r2"/>
</dbReference>
<keyword evidence="3" id="KW-0731">Sigma factor</keyword>
<dbReference type="RefSeq" id="WP_094800187.1">
    <property type="nucleotide sequence ID" value="NZ_NEVN01000002.1"/>
</dbReference>